<dbReference type="EMBL" id="CAJNOQ010018383">
    <property type="protein sequence ID" value="CAF1427247.1"/>
    <property type="molecule type" value="Genomic_DNA"/>
</dbReference>
<name>A0A815MTC6_9BILA</name>
<dbReference type="Proteomes" id="UP000663829">
    <property type="component" value="Unassembled WGS sequence"/>
</dbReference>
<evidence type="ECO:0000313" key="3">
    <source>
        <dbReference type="Proteomes" id="UP000663829"/>
    </source>
</evidence>
<comment type="caution">
    <text evidence="1">The sequence shown here is derived from an EMBL/GenBank/DDBJ whole genome shotgun (WGS) entry which is preliminary data.</text>
</comment>
<keyword evidence="3" id="KW-1185">Reference proteome</keyword>
<sequence>MNMISSIMSVCVENKSDRAAHAGIYNRDGRGGIFGNPGFGKRIATCGKECCDAGNKDCYEGSLETSFFWVDCDTDNRPTKGYGQLIVCCSNCLITFCGRDTITCTTEAKPDVLIATYACRL</sequence>
<evidence type="ECO:0000313" key="1">
    <source>
        <dbReference type="EMBL" id="CAF1427247.1"/>
    </source>
</evidence>
<reference evidence="1" key="1">
    <citation type="submission" date="2021-02" db="EMBL/GenBank/DDBJ databases">
        <authorList>
            <person name="Nowell W R."/>
        </authorList>
    </citation>
    <scope>NUCLEOTIDE SEQUENCE</scope>
</reference>
<gene>
    <name evidence="1" type="ORF">GPM918_LOCUS33881</name>
    <name evidence="2" type="ORF">SRO942_LOCUS34574</name>
</gene>
<proteinExistence type="predicted"/>
<dbReference type="Proteomes" id="UP000681722">
    <property type="component" value="Unassembled WGS sequence"/>
</dbReference>
<protein>
    <submittedName>
        <fullName evidence="1">Uncharacterized protein</fullName>
    </submittedName>
</protein>
<evidence type="ECO:0000313" key="2">
    <source>
        <dbReference type="EMBL" id="CAF4307358.1"/>
    </source>
</evidence>
<dbReference type="AlphaFoldDB" id="A0A815MTC6"/>
<accession>A0A815MTC6</accession>
<dbReference type="EMBL" id="CAJOBC010083815">
    <property type="protein sequence ID" value="CAF4307358.1"/>
    <property type="molecule type" value="Genomic_DNA"/>
</dbReference>
<organism evidence="1 3">
    <name type="scientific">Didymodactylos carnosus</name>
    <dbReference type="NCBI Taxonomy" id="1234261"/>
    <lineage>
        <taxon>Eukaryota</taxon>
        <taxon>Metazoa</taxon>
        <taxon>Spiralia</taxon>
        <taxon>Gnathifera</taxon>
        <taxon>Rotifera</taxon>
        <taxon>Eurotatoria</taxon>
        <taxon>Bdelloidea</taxon>
        <taxon>Philodinida</taxon>
        <taxon>Philodinidae</taxon>
        <taxon>Didymodactylos</taxon>
    </lineage>
</organism>